<sequence length="108" mass="11979">MPKSRPTSSLAGVEEEEEEEEEFRGGRESALEVMSEGLKRRPSNRDADGGDAHDGVLLEEAREPREQRLARCHAGRSGGRVVECLAMCSSPCFAARYYLVLIVEVELK</sequence>
<feature type="compositionally biased region" description="Polar residues" evidence="1">
    <location>
        <begin position="1"/>
        <end position="10"/>
    </location>
</feature>
<protein>
    <submittedName>
        <fullName evidence="2">Unnamed protein product</fullName>
    </submittedName>
</protein>
<feature type="compositionally biased region" description="Basic and acidic residues" evidence="1">
    <location>
        <begin position="37"/>
        <end position="60"/>
    </location>
</feature>
<feature type="compositionally biased region" description="Acidic residues" evidence="1">
    <location>
        <begin position="13"/>
        <end position="22"/>
    </location>
</feature>
<dbReference type="EMBL" id="BSXT01001509">
    <property type="protein sequence ID" value="GMF43079.1"/>
    <property type="molecule type" value="Genomic_DNA"/>
</dbReference>
<evidence type="ECO:0000313" key="3">
    <source>
        <dbReference type="Proteomes" id="UP001165121"/>
    </source>
</evidence>
<comment type="caution">
    <text evidence="2">The sequence shown here is derived from an EMBL/GenBank/DDBJ whole genome shotgun (WGS) entry which is preliminary data.</text>
</comment>
<organism evidence="2 3">
    <name type="scientific">Phytophthora fragariaefolia</name>
    <dbReference type="NCBI Taxonomy" id="1490495"/>
    <lineage>
        <taxon>Eukaryota</taxon>
        <taxon>Sar</taxon>
        <taxon>Stramenopiles</taxon>
        <taxon>Oomycota</taxon>
        <taxon>Peronosporomycetes</taxon>
        <taxon>Peronosporales</taxon>
        <taxon>Peronosporaceae</taxon>
        <taxon>Phytophthora</taxon>
    </lineage>
</organism>
<proteinExistence type="predicted"/>
<accession>A0A9W6XQ98</accession>
<reference evidence="2" key="1">
    <citation type="submission" date="2023-04" db="EMBL/GenBank/DDBJ databases">
        <title>Phytophthora fragariaefolia NBRC 109709.</title>
        <authorList>
            <person name="Ichikawa N."/>
            <person name="Sato H."/>
            <person name="Tonouchi N."/>
        </authorList>
    </citation>
    <scope>NUCLEOTIDE SEQUENCE</scope>
    <source>
        <strain evidence="2">NBRC 109709</strain>
    </source>
</reference>
<feature type="region of interest" description="Disordered" evidence="1">
    <location>
        <begin position="1"/>
        <end position="60"/>
    </location>
</feature>
<dbReference type="Proteomes" id="UP001165121">
    <property type="component" value="Unassembled WGS sequence"/>
</dbReference>
<evidence type="ECO:0000313" key="2">
    <source>
        <dbReference type="EMBL" id="GMF43079.1"/>
    </source>
</evidence>
<name>A0A9W6XQ98_9STRA</name>
<evidence type="ECO:0000256" key="1">
    <source>
        <dbReference type="SAM" id="MobiDB-lite"/>
    </source>
</evidence>
<dbReference type="AlphaFoldDB" id="A0A9W6XQ98"/>
<gene>
    <name evidence="2" type="ORF">Pfra01_001440200</name>
</gene>
<keyword evidence="3" id="KW-1185">Reference proteome</keyword>